<keyword evidence="2" id="KW-1003">Cell membrane</keyword>
<dbReference type="InterPro" id="IPR005495">
    <property type="entry name" value="LptG/LptF_permease"/>
</dbReference>
<dbReference type="AlphaFoldDB" id="A0A3M6QU33"/>
<dbReference type="GO" id="GO:0055085">
    <property type="term" value="P:transmembrane transport"/>
    <property type="evidence" value="ECO:0007669"/>
    <property type="project" value="InterPro"/>
</dbReference>
<evidence type="ECO:0000313" key="7">
    <source>
        <dbReference type="EMBL" id="RMX05992.1"/>
    </source>
</evidence>
<sequence length="380" mass="41477">MKIVTRMLQQEIAAAVAMATVAFLALLMFFDLISESRFVSRTGIDSYGVTDVLVHLLLSAPMHVYELLPICVLIGAVFVMARYAQTSQFTILRTGGLGPGRALSILLALGLAFTALTFVVGDYLAPWGERTAQLMRARHLGQIVAGGGSGAWLRERQGDDSIILSVSAMKPDGRTVDGVRIFHFAADGRLQSQIRAQSADLGDGAWTLHQASEEVFQASSAEEAGATATATAGIHAIRIEQHPQMQWPTDISAEMVNAAILKPDGMSTLQLFNYVAHLKANGQSAQRYELELWRKVFYPLGCLVMMLLALPFAYLHFRSGGIMGYVFIGILTGISYLLLNNVLGYMGNIRNWSPLLTAAVPPLLYTLLALGIFNRMVRRQ</sequence>
<dbReference type="Proteomes" id="UP000278006">
    <property type="component" value="Unassembled WGS sequence"/>
</dbReference>
<evidence type="ECO:0000256" key="2">
    <source>
        <dbReference type="ARBA" id="ARBA00022475"/>
    </source>
</evidence>
<dbReference type="OrthoDB" id="9776227at2"/>
<feature type="transmembrane region" description="Helical" evidence="6">
    <location>
        <begin position="53"/>
        <end position="81"/>
    </location>
</feature>
<keyword evidence="4 6" id="KW-1133">Transmembrane helix</keyword>
<gene>
    <name evidence="7" type="primary">lptG</name>
    <name evidence="7" type="ORF">D8I35_12710</name>
</gene>
<comment type="caution">
    <text evidence="7">The sequence shown here is derived from an EMBL/GenBank/DDBJ whole genome shotgun (WGS) entry which is preliminary data.</text>
</comment>
<dbReference type="PANTHER" id="PTHR33529">
    <property type="entry name" value="SLR0882 PROTEIN-RELATED"/>
    <property type="match status" value="1"/>
</dbReference>
<evidence type="ECO:0000256" key="6">
    <source>
        <dbReference type="SAM" id="Phobius"/>
    </source>
</evidence>
<evidence type="ECO:0000256" key="1">
    <source>
        <dbReference type="ARBA" id="ARBA00004651"/>
    </source>
</evidence>
<evidence type="ECO:0000313" key="8">
    <source>
        <dbReference type="Proteomes" id="UP000278006"/>
    </source>
</evidence>
<reference evidence="7 8" key="1">
    <citation type="submission" date="2018-10" db="EMBL/GenBank/DDBJ databases">
        <title>Draft genome of Cortibacter populi DSM10536.</title>
        <authorList>
            <person name="Bernier A.-M."/>
            <person name="Bernard K."/>
        </authorList>
    </citation>
    <scope>NUCLEOTIDE SEQUENCE [LARGE SCALE GENOMIC DNA]</scope>
    <source>
        <strain evidence="7 8">DSM 105136</strain>
    </source>
</reference>
<dbReference type="NCBIfam" id="TIGR04408">
    <property type="entry name" value="LptG_lptG"/>
    <property type="match status" value="1"/>
</dbReference>
<dbReference type="RefSeq" id="WP_122229788.1">
    <property type="nucleotide sequence ID" value="NZ_RDQO01000003.1"/>
</dbReference>
<dbReference type="EMBL" id="RDQO01000003">
    <property type="protein sequence ID" value="RMX05992.1"/>
    <property type="molecule type" value="Genomic_DNA"/>
</dbReference>
<keyword evidence="5 6" id="KW-0472">Membrane</keyword>
<keyword evidence="8" id="KW-1185">Reference proteome</keyword>
<evidence type="ECO:0000256" key="3">
    <source>
        <dbReference type="ARBA" id="ARBA00022692"/>
    </source>
</evidence>
<dbReference type="Pfam" id="PF03739">
    <property type="entry name" value="LptF_LptG"/>
    <property type="match status" value="1"/>
</dbReference>
<proteinExistence type="predicted"/>
<dbReference type="PANTHER" id="PTHR33529:SF2">
    <property type="entry name" value="LIPOPOLYSACCHARIDE EXPORT SYSTEM PERMEASE PROTEIN LPTG"/>
    <property type="match status" value="1"/>
</dbReference>
<dbReference type="GO" id="GO:0015920">
    <property type="term" value="P:lipopolysaccharide transport"/>
    <property type="evidence" value="ECO:0007669"/>
    <property type="project" value="TreeGrafter"/>
</dbReference>
<name>A0A3M6QU33_9BURK</name>
<comment type="subcellular location">
    <subcellularLocation>
        <location evidence="1">Cell membrane</location>
        <topology evidence="1">Multi-pass membrane protein</topology>
    </subcellularLocation>
</comment>
<protein>
    <submittedName>
        <fullName evidence="7">LPS export ABC transporter permease LptG</fullName>
    </submittedName>
</protein>
<evidence type="ECO:0000256" key="5">
    <source>
        <dbReference type="ARBA" id="ARBA00023136"/>
    </source>
</evidence>
<organism evidence="7 8">
    <name type="scientific">Corticibacter populi</name>
    <dbReference type="NCBI Taxonomy" id="1550736"/>
    <lineage>
        <taxon>Bacteria</taxon>
        <taxon>Pseudomonadati</taxon>
        <taxon>Pseudomonadota</taxon>
        <taxon>Betaproteobacteria</taxon>
        <taxon>Burkholderiales</taxon>
        <taxon>Comamonadaceae</taxon>
        <taxon>Corticibacter</taxon>
    </lineage>
</organism>
<keyword evidence="3 6" id="KW-0812">Transmembrane</keyword>
<accession>A0A3M6QU33</accession>
<feature type="transmembrane region" description="Helical" evidence="6">
    <location>
        <begin position="351"/>
        <end position="373"/>
    </location>
</feature>
<feature type="transmembrane region" description="Helical" evidence="6">
    <location>
        <begin position="12"/>
        <end position="33"/>
    </location>
</feature>
<feature type="transmembrane region" description="Helical" evidence="6">
    <location>
        <begin position="322"/>
        <end position="339"/>
    </location>
</feature>
<evidence type="ECO:0000256" key="4">
    <source>
        <dbReference type="ARBA" id="ARBA00022989"/>
    </source>
</evidence>
<dbReference type="InterPro" id="IPR030923">
    <property type="entry name" value="LptG"/>
</dbReference>
<dbReference type="GO" id="GO:0043190">
    <property type="term" value="C:ATP-binding cassette (ABC) transporter complex"/>
    <property type="evidence" value="ECO:0007669"/>
    <property type="project" value="InterPro"/>
</dbReference>
<feature type="transmembrane region" description="Helical" evidence="6">
    <location>
        <begin position="102"/>
        <end position="125"/>
    </location>
</feature>
<feature type="transmembrane region" description="Helical" evidence="6">
    <location>
        <begin position="296"/>
        <end position="315"/>
    </location>
</feature>